<dbReference type="PANTHER" id="PTHR34598">
    <property type="entry name" value="BLL6449 PROTEIN"/>
    <property type="match status" value="1"/>
</dbReference>
<dbReference type="HOGENOM" id="CLU_042688_4_1_1"/>
<accession>N1QG12</accession>
<dbReference type="RefSeq" id="XP_016758813.1">
    <property type="nucleotide sequence ID" value="XM_016901490.1"/>
</dbReference>
<dbReference type="GO" id="GO:0016491">
    <property type="term" value="F:oxidoreductase activity"/>
    <property type="evidence" value="ECO:0007669"/>
    <property type="project" value="UniProtKB-KW"/>
</dbReference>
<evidence type="ECO:0000313" key="4">
    <source>
        <dbReference type="Proteomes" id="UP000016931"/>
    </source>
</evidence>
<dbReference type="EMBL" id="KB456267">
    <property type="protein sequence ID" value="EMF10692.1"/>
    <property type="molecule type" value="Genomic_DNA"/>
</dbReference>
<evidence type="ECO:0000313" key="3">
    <source>
        <dbReference type="EMBL" id="EMF10692.1"/>
    </source>
</evidence>
<dbReference type="InterPro" id="IPR044053">
    <property type="entry name" value="AsaB-like"/>
</dbReference>
<keyword evidence="4" id="KW-1185">Reference proteome</keyword>
<dbReference type="OrthoDB" id="412788at2759"/>
<dbReference type="AlphaFoldDB" id="N1QG12"/>
<evidence type="ECO:0000256" key="1">
    <source>
        <dbReference type="ARBA" id="ARBA00023002"/>
    </source>
</evidence>
<reference evidence="3 4" key="1">
    <citation type="journal article" date="2012" name="PLoS Pathog.">
        <title>Diverse lifestyles and strategies of plant pathogenesis encoded in the genomes of eighteen Dothideomycetes fungi.</title>
        <authorList>
            <person name="Ohm R.A."/>
            <person name="Feau N."/>
            <person name="Henrissat B."/>
            <person name="Schoch C.L."/>
            <person name="Horwitz B.A."/>
            <person name="Barry K.W."/>
            <person name="Condon B.J."/>
            <person name="Copeland A.C."/>
            <person name="Dhillon B."/>
            <person name="Glaser F."/>
            <person name="Hesse C.N."/>
            <person name="Kosti I."/>
            <person name="LaButti K."/>
            <person name="Lindquist E.A."/>
            <person name="Lucas S."/>
            <person name="Salamov A.A."/>
            <person name="Bradshaw R.E."/>
            <person name="Ciuffetti L."/>
            <person name="Hamelin R.C."/>
            <person name="Kema G.H.J."/>
            <person name="Lawrence C."/>
            <person name="Scott J.A."/>
            <person name="Spatafora J.W."/>
            <person name="Turgeon B.G."/>
            <person name="de Wit P.J.G.M."/>
            <person name="Zhong S."/>
            <person name="Goodwin S.B."/>
            <person name="Grigoriev I.V."/>
        </authorList>
    </citation>
    <scope>NUCLEOTIDE SEQUENCE [LARGE SCALE GENOMIC DNA]</scope>
    <source>
        <strain evidence="3 4">SO2202</strain>
    </source>
</reference>
<dbReference type="NCBIfam" id="NF041278">
    <property type="entry name" value="CmcJ_NvfI_EfuI"/>
    <property type="match status" value="1"/>
</dbReference>
<organism evidence="3 4">
    <name type="scientific">Sphaerulina musiva (strain SO2202)</name>
    <name type="common">Poplar stem canker fungus</name>
    <name type="synonym">Septoria musiva</name>
    <dbReference type="NCBI Taxonomy" id="692275"/>
    <lineage>
        <taxon>Eukaryota</taxon>
        <taxon>Fungi</taxon>
        <taxon>Dikarya</taxon>
        <taxon>Ascomycota</taxon>
        <taxon>Pezizomycotina</taxon>
        <taxon>Dothideomycetes</taxon>
        <taxon>Dothideomycetidae</taxon>
        <taxon>Mycosphaerellales</taxon>
        <taxon>Mycosphaerellaceae</taxon>
        <taxon>Sphaerulina</taxon>
    </lineage>
</organism>
<evidence type="ECO:0008006" key="5">
    <source>
        <dbReference type="Google" id="ProtNLM"/>
    </source>
</evidence>
<dbReference type="GeneID" id="27898627"/>
<comment type="similarity">
    <text evidence="2">Belongs to the asaB hydroxylase/desaturase family.</text>
</comment>
<dbReference type="STRING" id="692275.N1QG12"/>
<proteinExistence type="inferred from homology"/>
<dbReference type="eggNOG" id="ENOG502SKC4">
    <property type="taxonomic scope" value="Eukaryota"/>
</dbReference>
<sequence length="330" mass="36943">MASINPTGIFRFVEPDLTIPAQDRAIFANPRPKHLVQLELPLHDIRTSNEISAGSAGLDVQGFTYLHHVSALSPEQMLEGRNAEDVLAPETLEMMIKYTGAKRGVVHSVGFRRIPASKQLDLEFVPLRGSEIDVAMERIPKDQMLVSGRDEHSASEPARQCHVDMTLEGLRQTLRYSTTEIVTAAKNIIEAEDLRAAGHDVPVPRYAAYSVWRPLKPVHRDPISILDYRTLSPSELIPTENRIPSGITAEGDYIIQAYTASPPKRPELQKWYWMPEQKPHEVLVIKFADSAAEGDPGVAKCGVHVSPILPGTEREEVRESCEVRVYLFWE</sequence>
<evidence type="ECO:0000256" key="2">
    <source>
        <dbReference type="ARBA" id="ARBA00023604"/>
    </source>
</evidence>
<dbReference type="OMA" id="AGCIHCS"/>
<name>N1QG12_SPHMS</name>
<keyword evidence="1" id="KW-0560">Oxidoreductase</keyword>
<dbReference type="Proteomes" id="UP000016931">
    <property type="component" value="Unassembled WGS sequence"/>
</dbReference>
<protein>
    <recommendedName>
        <fullName evidence="5">GA4 desaturase</fullName>
    </recommendedName>
</protein>
<dbReference type="PANTHER" id="PTHR34598:SF3">
    <property type="entry name" value="OXIDOREDUCTASE AN1597"/>
    <property type="match status" value="1"/>
</dbReference>
<gene>
    <name evidence="3" type="ORF">SEPMUDRAFT_119223</name>
</gene>